<accession>A0A3N1L7G0</accession>
<dbReference type="EMBL" id="RJKX01000014">
    <property type="protein sequence ID" value="ROP90543.1"/>
    <property type="molecule type" value="Genomic_DNA"/>
</dbReference>
<organism evidence="6 7">
    <name type="scientific">Stella humosa</name>
    <dbReference type="NCBI Taxonomy" id="94"/>
    <lineage>
        <taxon>Bacteria</taxon>
        <taxon>Pseudomonadati</taxon>
        <taxon>Pseudomonadota</taxon>
        <taxon>Alphaproteobacteria</taxon>
        <taxon>Rhodospirillales</taxon>
        <taxon>Stellaceae</taxon>
        <taxon>Stella</taxon>
    </lineage>
</organism>
<reference evidence="6 7" key="1">
    <citation type="submission" date="2018-11" db="EMBL/GenBank/DDBJ databases">
        <title>Genomic Encyclopedia of Type Strains, Phase IV (KMG-IV): sequencing the most valuable type-strain genomes for metagenomic binning, comparative biology and taxonomic classification.</title>
        <authorList>
            <person name="Goeker M."/>
        </authorList>
    </citation>
    <scope>NUCLEOTIDE SEQUENCE [LARGE SCALE GENOMIC DNA]</scope>
    <source>
        <strain evidence="6 7">DSM 5900</strain>
    </source>
</reference>
<evidence type="ECO:0000256" key="5">
    <source>
        <dbReference type="SAM" id="Phobius"/>
    </source>
</evidence>
<dbReference type="PANTHER" id="PTHR37955:SF1">
    <property type="entry name" value="DEP DOMAIN-CONTAINING PROTEIN"/>
    <property type="match status" value="1"/>
</dbReference>
<evidence type="ECO:0000256" key="1">
    <source>
        <dbReference type="ARBA" id="ARBA00004141"/>
    </source>
</evidence>
<dbReference type="Gene3D" id="1.50.10.150">
    <property type="entry name" value="Voltage-dependent anion channel"/>
    <property type="match status" value="1"/>
</dbReference>
<dbReference type="CDD" id="cd09323">
    <property type="entry name" value="TDT_SLAC1_like"/>
    <property type="match status" value="1"/>
</dbReference>
<dbReference type="InterPro" id="IPR052951">
    <property type="entry name" value="Tellurite_res_ion_channel"/>
</dbReference>
<comment type="caution">
    <text evidence="6">The sequence shown here is derived from an EMBL/GenBank/DDBJ whole genome shotgun (WGS) entry which is preliminary data.</text>
</comment>
<dbReference type="InterPro" id="IPR038665">
    <property type="entry name" value="Voltage-dep_anion_channel_sf"/>
</dbReference>
<dbReference type="InterPro" id="IPR004695">
    <property type="entry name" value="SLAC1/Mae1/Ssu1/TehA"/>
</dbReference>
<dbReference type="GO" id="GO:0046583">
    <property type="term" value="F:monoatomic cation efflux transmembrane transporter activity"/>
    <property type="evidence" value="ECO:0007669"/>
    <property type="project" value="TreeGrafter"/>
</dbReference>
<dbReference type="Proteomes" id="UP000278222">
    <property type="component" value="Unassembled WGS sequence"/>
</dbReference>
<keyword evidence="2 5" id="KW-0812">Transmembrane</keyword>
<protein>
    <submittedName>
        <fullName evidence="6">Tellurite resistance protein</fullName>
    </submittedName>
</protein>
<comment type="subcellular location">
    <subcellularLocation>
        <location evidence="1">Membrane</location>
        <topology evidence="1">Multi-pass membrane protein</topology>
    </subcellularLocation>
</comment>
<keyword evidence="7" id="KW-1185">Reference proteome</keyword>
<keyword evidence="4 5" id="KW-0472">Membrane</keyword>
<dbReference type="Pfam" id="PF03595">
    <property type="entry name" value="SLAC1"/>
    <property type="match status" value="1"/>
</dbReference>
<sequence length="328" mass="34929">MNGLPGPAALASPDLRHFPLPLFASVMGLMGLSFAWRRAAIVFPDLPAVIGEAILALAVVWFLVVAGLYAAKAATRWPDVLAEARHPARANFLTAISIAVMLIGTGLLPHAPRFAEAVWLAGVAGNVALAVVIIRRWILERFEPAQVTPAWFIPVVGNVVPPLAGVELGYVELSWFCFAGGLGFWLVLFPLTMGRLFTGDPLPPGLSPMLFIFLAPPSVGFLSWLELNGGVLDAAANFLFHLALFIALCLAAMAPRFLRVPWSLISLAYTFPLAALAAAALRYHQMAGSRVTLVLAAGLLMLASAVVAAVFAGTVRRFVAGAFFRPEP</sequence>
<evidence type="ECO:0000256" key="3">
    <source>
        <dbReference type="ARBA" id="ARBA00022989"/>
    </source>
</evidence>
<proteinExistence type="predicted"/>
<feature type="transmembrane region" description="Helical" evidence="5">
    <location>
        <begin position="260"/>
        <end position="281"/>
    </location>
</feature>
<gene>
    <name evidence="6" type="ORF">EDC65_2393</name>
</gene>
<feature type="transmembrane region" description="Helical" evidence="5">
    <location>
        <begin position="175"/>
        <end position="197"/>
    </location>
</feature>
<evidence type="ECO:0000313" key="6">
    <source>
        <dbReference type="EMBL" id="ROP90543.1"/>
    </source>
</evidence>
<evidence type="ECO:0000256" key="4">
    <source>
        <dbReference type="ARBA" id="ARBA00023136"/>
    </source>
</evidence>
<feature type="transmembrane region" description="Helical" evidence="5">
    <location>
        <begin position="234"/>
        <end position="254"/>
    </location>
</feature>
<keyword evidence="3 5" id="KW-1133">Transmembrane helix</keyword>
<evidence type="ECO:0000313" key="7">
    <source>
        <dbReference type="Proteomes" id="UP000278222"/>
    </source>
</evidence>
<feature type="transmembrane region" description="Helical" evidence="5">
    <location>
        <begin position="209"/>
        <end position="227"/>
    </location>
</feature>
<dbReference type="RefSeq" id="WP_123689955.1">
    <property type="nucleotide sequence ID" value="NZ_AP019700.1"/>
</dbReference>
<dbReference type="GO" id="GO:0005886">
    <property type="term" value="C:plasma membrane"/>
    <property type="evidence" value="ECO:0007669"/>
    <property type="project" value="TreeGrafter"/>
</dbReference>
<dbReference type="OrthoDB" id="958273at2"/>
<feature type="transmembrane region" description="Helical" evidence="5">
    <location>
        <begin position="150"/>
        <end position="168"/>
    </location>
</feature>
<dbReference type="PANTHER" id="PTHR37955">
    <property type="entry name" value="TELLURITE RESISTANCE PROTEIN TEHA"/>
    <property type="match status" value="1"/>
</dbReference>
<feature type="transmembrane region" description="Helical" evidence="5">
    <location>
        <begin position="293"/>
        <end position="315"/>
    </location>
</feature>
<evidence type="ECO:0000256" key="2">
    <source>
        <dbReference type="ARBA" id="ARBA00022692"/>
    </source>
</evidence>
<feature type="transmembrane region" description="Helical" evidence="5">
    <location>
        <begin position="20"/>
        <end position="36"/>
    </location>
</feature>
<feature type="transmembrane region" description="Helical" evidence="5">
    <location>
        <begin position="90"/>
        <end position="108"/>
    </location>
</feature>
<feature type="transmembrane region" description="Helical" evidence="5">
    <location>
        <begin position="48"/>
        <end position="70"/>
    </location>
</feature>
<dbReference type="AlphaFoldDB" id="A0A3N1L7G0"/>
<name>A0A3N1L7G0_9PROT</name>
<feature type="transmembrane region" description="Helical" evidence="5">
    <location>
        <begin position="117"/>
        <end position="138"/>
    </location>
</feature>